<name>A0ABC9W1L4_GRUJA</name>
<gene>
    <name evidence="1" type="ORF">GRJ2_000343200</name>
</gene>
<dbReference type="Proteomes" id="UP001623348">
    <property type="component" value="Unassembled WGS sequence"/>
</dbReference>
<protein>
    <submittedName>
        <fullName evidence="1">Uncharacterized protein</fullName>
    </submittedName>
</protein>
<organism evidence="1 2">
    <name type="scientific">Grus japonensis</name>
    <name type="common">Japanese crane</name>
    <name type="synonym">Red-crowned crane</name>
    <dbReference type="NCBI Taxonomy" id="30415"/>
    <lineage>
        <taxon>Eukaryota</taxon>
        <taxon>Metazoa</taxon>
        <taxon>Chordata</taxon>
        <taxon>Craniata</taxon>
        <taxon>Vertebrata</taxon>
        <taxon>Euteleostomi</taxon>
        <taxon>Archelosauria</taxon>
        <taxon>Archosauria</taxon>
        <taxon>Dinosauria</taxon>
        <taxon>Saurischia</taxon>
        <taxon>Theropoda</taxon>
        <taxon>Coelurosauria</taxon>
        <taxon>Aves</taxon>
        <taxon>Neognathae</taxon>
        <taxon>Neoaves</taxon>
        <taxon>Gruiformes</taxon>
        <taxon>Gruidae</taxon>
        <taxon>Grus</taxon>
    </lineage>
</organism>
<keyword evidence="2" id="KW-1185">Reference proteome</keyword>
<accession>A0ABC9W1L4</accession>
<dbReference type="EMBL" id="BAAFJT010000001">
    <property type="protein sequence ID" value="GAB0178779.1"/>
    <property type="molecule type" value="Genomic_DNA"/>
</dbReference>
<comment type="caution">
    <text evidence="1">The sequence shown here is derived from an EMBL/GenBank/DDBJ whole genome shotgun (WGS) entry which is preliminary data.</text>
</comment>
<evidence type="ECO:0000313" key="1">
    <source>
        <dbReference type="EMBL" id="GAB0178779.1"/>
    </source>
</evidence>
<proteinExistence type="predicted"/>
<reference evidence="1 2" key="1">
    <citation type="submission" date="2024-06" db="EMBL/GenBank/DDBJ databases">
        <title>The draft genome of Grus japonensis, version 3.</title>
        <authorList>
            <person name="Nabeshima K."/>
            <person name="Suzuki S."/>
            <person name="Onuma M."/>
        </authorList>
    </citation>
    <scope>NUCLEOTIDE SEQUENCE [LARGE SCALE GENOMIC DNA]</scope>
    <source>
        <strain evidence="1 2">451A</strain>
    </source>
</reference>
<sequence length="83" mass="9425">MNARHLDGTGGFGCKHQVVCGGSSFQFDCFFQSDGNKMKLWKTQVVLNSKAGQEHCPEETPWEVPWNGKMKRRTFAQLPFSFP</sequence>
<dbReference type="AlphaFoldDB" id="A0ABC9W1L4"/>
<evidence type="ECO:0000313" key="2">
    <source>
        <dbReference type="Proteomes" id="UP001623348"/>
    </source>
</evidence>